<keyword evidence="4" id="KW-1185">Reference proteome</keyword>
<organism evidence="4">
    <name type="scientific">Micromonas pusilla (strain CCMP1545)</name>
    <name type="common">Picoplanktonic green alga</name>
    <dbReference type="NCBI Taxonomy" id="564608"/>
    <lineage>
        <taxon>Eukaryota</taxon>
        <taxon>Viridiplantae</taxon>
        <taxon>Chlorophyta</taxon>
        <taxon>Mamiellophyceae</taxon>
        <taxon>Mamiellales</taxon>
        <taxon>Mamiellaceae</taxon>
        <taxon>Micromonas</taxon>
    </lineage>
</organism>
<reference evidence="3 4" key="1">
    <citation type="journal article" date="2009" name="Science">
        <title>Green evolution and dynamic adaptations revealed by genomes of the marine picoeukaryotes Micromonas.</title>
        <authorList>
            <person name="Worden A.Z."/>
            <person name="Lee J.H."/>
            <person name="Mock T."/>
            <person name="Rouze P."/>
            <person name="Simmons M.P."/>
            <person name="Aerts A.L."/>
            <person name="Allen A.E."/>
            <person name="Cuvelier M.L."/>
            <person name="Derelle E."/>
            <person name="Everett M.V."/>
            <person name="Foulon E."/>
            <person name="Grimwood J."/>
            <person name="Gundlach H."/>
            <person name="Henrissat B."/>
            <person name="Napoli C."/>
            <person name="McDonald S.M."/>
            <person name="Parker M.S."/>
            <person name="Rombauts S."/>
            <person name="Salamov A."/>
            <person name="Von Dassow P."/>
            <person name="Badger J.H."/>
            <person name="Coutinho P.M."/>
            <person name="Demir E."/>
            <person name="Dubchak I."/>
            <person name="Gentemann C."/>
            <person name="Eikrem W."/>
            <person name="Gready J.E."/>
            <person name="John U."/>
            <person name="Lanier W."/>
            <person name="Lindquist E.A."/>
            <person name="Lucas S."/>
            <person name="Mayer K.F."/>
            <person name="Moreau H."/>
            <person name="Not F."/>
            <person name="Otillar R."/>
            <person name="Panaud O."/>
            <person name="Pangilinan J."/>
            <person name="Paulsen I."/>
            <person name="Piegu B."/>
            <person name="Poliakov A."/>
            <person name="Robbens S."/>
            <person name="Schmutz J."/>
            <person name="Toulza E."/>
            <person name="Wyss T."/>
            <person name="Zelensky A."/>
            <person name="Zhou K."/>
            <person name="Armbrust E.V."/>
            <person name="Bhattacharya D."/>
            <person name="Goodenough U.W."/>
            <person name="Van de Peer Y."/>
            <person name="Grigoriev I.V."/>
        </authorList>
    </citation>
    <scope>NUCLEOTIDE SEQUENCE [LARGE SCALE GENOMIC DNA]</scope>
    <source>
        <strain evidence="3 4">CCMP1545</strain>
    </source>
</reference>
<feature type="transmembrane region" description="Helical" evidence="2">
    <location>
        <begin position="240"/>
        <end position="260"/>
    </location>
</feature>
<sequence length="380" mass="38324">MARAASPPRASASTALAYALASISLSLANVSLSRRSDATTTTTTTTSCVVLACQCAFTSLVFFVVARRRDASFSLGRLLRGAASLRVAPLACAHAASALTRQAATSRLPLATVVVARHLSPLLVIPLELVCDASSTLPTPRAIEGLLVVALGAGAYAHGTSPEGVDGVGAAGMEEWNAGMRALAAHLFVTAAMLVATRLALLSDEEVSDKVSDTCRTTRSEGRGGAKGGGRRRSRRHPDAFTACVNAATAPVFALAAFVFSGGGGGGASRATARDVSIAAATLPLAAAMSYAQTRAQAAFSATSFTAIGNVARAAAAGGDALMVGGVVRGGGGGDGGDGGRNALVAWFGLFAVFYGNATYARETTREAARKRDGDGLKTS</sequence>
<accession>C1N5A4</accession>
<feature type="region of interest" description="Disordered" evidence="1">
    <location>
        <begin position="213"/>
        <end position="236"/>
    </location>
</feature>
<evidence type="ECO:0000313" key="4">
    <source>
        <dbReference type="Proteomes" id="UP000001876"/>
    </source>
</evidence>
<keyword evidence="2" id="KW-0472">Membrane</keyword>
<protein>
    <submittedName>
        <fullName evidence="3">Predicted protein</fullName>
    </submittedName>
</protein>
<feature type="compositionally biased region" description="Basic and acidic residues" evidence="1">
    <location>
        <begin position="213"/>
        <end position="224"/>
    </location>
</feature>
<evidence type="ECO:0000313" key="3">
    <source>
        <dbReference type="EMBL" id="EEH52871.1"/>
    </source>
</evidence>
<keyword evidence="2" id="KW-0812">Transmembrane</keyword>
<dbReference type="RefSeq" id="XP_003062932.1">
    <property type="nucleotide sequence ID" value="XM_003062886.1"/>
</dbReference>
<evidence type="ECO:0000256" key="2">
    <source>
        <dbReference type="SAM" id="Phobius"/>
    </source>
</evidence>
<dbReference type="KEGG" id="mpp:MICPUCDRAFT_52870"/>
<dbReference type="GeneID" id="9688578"/>
<dbReference type="Proteomes" id="UP000001876">
    <property type="component" value="Unassembled WGS sequence"/>
</dbReference>
<dbReference type="EMBL" id="GG663747">
    <property type="protein sequence ID" value="EEH52871.1"/>
    <property type="molecule type" value="Genomic_DNA"/>
</dbReference>
<feature type="transmembrane region" description="Helical" evidence="2">
    <location>
        <begin position="44"/>
        <end position="66"/>
    </location>
</feature>
<evidence type="ECO:0000256" key="1">
    <source>
        <dbReference type="SAM" id="MobiDB-lite"/>
    </source>
</evidence>
<gene>
    <name evidence="3" type="ORF">MICPUCDRAFT_52870</name>
</gene>
<proteinExistence type="predicted"/>
<keyword evidence="2" id="KW-1133">Transmembrane helix</keyword>
<feature type="transmembrane region" description="Helical" evidence="2">
    <location>
        <begin position="344"/>
        <end position="361"/>
    </location>
</feature>
<dbReference type="AlphaFoldDB" id="C1N5A4"/>
<name>C1N5A4_MICPC</name>